<reference evidence="2" key="1">
    <citation type="submission" date="2017-09" db="EMBL/GenBank/DDBJ databases">
        <title>Depth-based differentiation of microbial function through sediment-hosted aquifers and enrichment of novel symbionts in the deep terrestrial subsurface.</title>
        <authorList>
            <person name="Probst A.J."/>
            <person name="Ladd B."/>
            <person name="Jarett J.K."/>
            <person name="Geller-Mcgrath D.E."/>
            <person name="Sieber C.M.K."/>
            <person name="Emerson J.B."/>
            <person name="Anantharaman K."/>
            <person name="Thomas B.C."/>
            <person name="Malmstrom R."/>
            <person name="Stieglmeier M."/>
            <person name="Klingl A."/>
            <person name="Woyke T."/>
            <person name="Ryan C.M."/>
            <person name="Banfield J.F."/>
        </authorList>
    </citation>
    <scope>NUCLEOTIDE SEQUENCE [LARGE SCALE GENOMIC DNA]</scope>
</reference>
<dbReference type="Gene3D" id="3.20.20.410">
    <property type="entry name" value="Protein of unknown function UPF0759"/>
    <property type="match status" value="2"/>
</dbReference>
<evidence type="ECO:0000313" key="2">
    <source>
        <dbReference type="Proteomes" id="UP000231669"/>
    </source>
</evidence>
<dbReference type="PANTHER" id="PTHR30348:SF4">
    <property type="entry name" value="DUF72 DOMAIN-CONTAINING PROTEIN"/>
    <property type="match status" value="1"/>
</dbReference>
<name>A0A2M6YEU7_9BACT</name>
<comment type="caution">
    <text evidence="1">The sequence shown here is derived from an EMBL/GenBank/DDBJ whole genome shotgun (WGS) entry which is preliminary data.</text>
</comment>
<evidence type="ECO:0000313" key="1">
    <source>
        <dbReference type="EMBL" id="PIU28674.1"/>
    </source>
</evidence>
<dbReference type="EMBL" id="PEXE01000017">
    <property type="protein sequence ID" value="PIU28674.1"/>
    <property type="molecule type" value="Genomic_DNA"/>
</dbReference>
<organism evidence="1 2">
    <name type="scientific">Candidatus Woesebacteria bacterium CG07_land_8_20_14_0_80_44_9</name>
    <dbReference type="NCBI Taxonomy" id="1975058"/>
    <lineage>
        <taxon>Bacteria</taxon>
        <taxon>Candidatus Woeseibacteriota</taxon>
    </lineage>
</organism>
<sequence length="287" mass="32830">MAKAYIGTSGFSYSHWGDGVFYPKDLPQKDWFLYYTKHFDTVELNVSFYRLPRKEVFAGWRRKAGPPAGGFVFSVKGSRFITHIKKLKDCQEPVERFFEAANGVLKNAEVGWRLGESSNASVPPMAGYAPHQNQCGTSEDIASRQSSPRSSLNVVLWQLPPGWKINYPRLESFLKILPKTFRHAFELRNPTWLTGDVYRLLKKANAAVVFQDYPGWPITQEITTDFVYLRFHGRTSLYSSCYTEKELTGWADKIKAWQKKGLDCYAYFNNDSLGCAVENAQTLKKLC</sequence>
<dbReference type="AlphaFoldDB" id="A0A2M6YEU7"/>
<dbReference type="Pfam" id="PF01904">
    <property type="entry name" value="DUF72"/>
    <property type="match status" value="2"/>
</dbReference>
<dbReference type="InterPro" id="IPR036520">
    <property type="entry name" value="UPF0759_sf"/>
</dbReference>
<proteinExistence type="predicted"/>
<gene>
    <name evidence="1" type="ORF">COT08_00720</name>
</gene>
<dbReference type="InterPro" id="IPR002763">
    <property type="entry name" value="DUF72"/>
</dbReference>
<dbReference type="SUPFAM" id="SSF117396">
    <property type="entry name" value="TM1631-like"/>
    <property type="match status" value="2"/>
</dbReference>
<protein>
    <submittedName>
        <fullName evidence="1">DUF72 domain-containing protein</fullName>
    </submittedName>
</protein>
<accession>A0A2M6YEU7</accession>
<dbReference type="Proteomes" id="UP000231669">
    <property type="component" value="Unassembled WGS sequence"/>
</dbReference>
<dbReference type="PANTHER" id="PTHR30348">
    <property type="entry name" value="UNCHARACTERIZED PROTEIN YECE"/>
    <property type="match status" value="1"/>
</dbReference>